<proteinExistence type="predicted"/>
<accession>A0A643CY23</accession>
<dbReference type="AlphaFoldDB" id="A0A643CY23"/>
<dbReference type="RefSeq" id="WP_282958772.1">
    <property type="nucleotide sequence ID" value="NZ_VZPU01000024.1"/>
</dbReference>
<name>A0A643CY23_PSEVA</name>
<gene>
    <name evidence="2" type="ORF">F7R09_29820</name>
</gene>
<sequence length="113" mass="13017">QSLEQSLNRYDFTAIMAMPYMEQSGNPEKFYSDILNRVKKYPNGVKKTVMELQAINWRNNEKVPSEEMSATIKSLYEQGAMHIAYYPDDPIKGHPDVETMHKAFSLKSSQLVP</sequence>
<feature type="non-terminal residue" evidence="2">
    <location>
        <position position="1"/>
    </location>
</feature>
<evidence type="ECO:0000313" key="2">
    <source>
        <dbReference type="EMBL" id="KAB0488971.1"/>
    </source>
</evidence>
<organism evidence="2">
    <name type="scientific">Pseudomonas vancouverensis</name>
    <dbReference type="NCBI Taxonomy" id="95300"/>
    <lineage>
        <taxon>Bacteria</taxon>
        <taxon>Pseudomonadati</taxon>
        <taxon>Pseudomonadota</taxon>
        <taxon>Gammaproteobacteria</taxon>
        <taxon>Pseudomonadales</taxon>
        <taxon>Pseudomonadaceae</taxon>
        <taxon>Pseudomonas</taxon>
    </lineage>
</organism>
<evidence type="ECO:0000259" key="1">
    <source>
        <dbReference type="Pfam" id="PF14883"/>
    </source>
</evidence>
<dbReference type="Pfam" id="PF14883">
    <property type="entry name" value="GHL13"/>
    <property type="match status" value="1"/>
</dbReference>
<dbReference type="InterPro" id="IPR032772">
    <property type="entry name" value="PGA_deacetylase_PgaB_C"/>
</dbReference>
<feature type="domain" description="Poly-beta-1,6-N-acetyl-D-glucosamine N-deacetylase PgaB C-terminal" evidence="1">
    <location>
        <begin position="1"/>
        <end position="86"/>
    </location>
</feature>
<protein>
    <submittedName>
        <fullName evidence="2">Poly-beta-1,6-N-acetyl-D-glucosamine N-deacetylase PgaB</fullName>
    </submittedName>
</protein>
<comment type="caution">
    <text evidence="2">The sequence shown here is derived from an EMBL/GenBank/DDBJ whole genome shotgun (WGS) entry which is preliminary data.</text>
</comment>
<reference evidence="2" key="1">
    <citation type="submission" date="2019-09" db="EMBL/GenBank/DDBJ databases">
        <title>Draft genome sequences of 48 bacterial type strains from the CCUG.</title>
        <authorList>
            <person name="Tunovic T."/>
            <person name="Pineiro-Iglesias B."/>
            <person name="Unosson C."/>
            <person name="Inganas E."/>
            <person name="Ohlen M."/>
            <person name="Cardew S."/>
            <person name="Jensie-Markopoulos S."/>
            <person name="Salva-Serra F."/>
            <person name="Jaen-Luchoro D."/>
            <person name="Karlsson R."/>
            <person name="Svensson-Stadler L."/>
            <person name="Chun J."/>
            <person name="Moore E."/>
        </authorList>
    </citation>
    <scope>NUCLEOTIDE SEQUENCE</scope>
    <source>
        <strain evidence="2">CCUG 49675</strain>
    </source>
</reference>
<dbReference type="Gene3D" id="3.20.20.80">
    <property type="entry name" value="Glycosidases"/>
    <property type="match status" value="1"/>
</dbReference>
<dbReference type="EMBL" id="VZPU01000024">
    <property type="protein sequence ID" value="KAB0488971.1"/>
    <property type="molecule type" value="Genomic_DNA"/>
</dbReference>